<dbReference type="GO" id="GO:0046961">
    <property type="term" value="F:proton-transporting ATPase activity, rotational mechanism"/>
    <property type="evidence" value="ECO:0007669"/>
    <property type="project" value="InterPro"/>
</dbReference>
<evidence type="ECO:0000256" key="8">
    <source>
        <dbReference type="SAM" id="Coils"/>
    </source>
</evidence>
<evidence type="ECO:0000256" key="9">
    <source>
        <dbReference type="SAM" id="Phobius"/>
    </source>
</evidence>
<keyword evidence="3" id="KW-0813">Transport</keyword>
<dbReference type="RefSeq" id="WP_184659673.1">
    <property type="nucleotide sequence ID" value="NZ_CP031518.1"/>
</dbReference>
<feature type="transmembrane region" description="Helical" evidence="9">
    <location>
        <begin position="612"/>
        <end position="637"/>
    </location>
</feature>
<keyword evidence="8" id="KW-0175">Coiled coil</keyword>
<comment type="subcellular location">
    <subcellularLocation>
        <location evidence="1">Membrane</location>
        <topology evidence="1">Multi-pass membrane protein</topology>
    </subcellularLocation>
</comment>
<dbReference type="GO" id="GO:0051117">
    <property type="term" value="F:ATPase binding"/>
    <property type="evidence" value="ECO:0007669"/>
    <property type="project" value="TreeGrafter"/>
</dbReference>
<accession>A0A7W8LMD8</accession>
<feature type="coiled-coil region" evidence="8">
    <location>
        <begin position="218"/>
        <end position="245"/>
    </location>
</feature>
<evidence type="ECO:0000256" key="2">
    <source>
        <dbReference type="ARBA" id="ARBA00009904"/>
    </source>
</evidence>
<protein>
    <submittedName>
        <fullName evidence="10">V/A-type H+-transporting ATPase subunit I</fullName>
    </submittedName>
</protein>
<dbReference type="GO" id="GO:0007035">
    <property type="term" value="P:vacuolar acidification"/>
    <property type="evidence" value="ECO:0007669"/>
    <property type="project" value="TreeGrafter"/>
</dbReference>
<dbReference type="InterPro" id="IPR002490">
    <property type="entry name" value="V-ATPase_116kDa_su"/>
</dbReference>
<dbReference type="GO" id="GO:0033179">
    <property type="term" value="C:proton-transporting V-type ATPase, V0 domain"/>
    <property type="evidence" value="ECO:0007669"/>
    <property type="project" value="InterPro"/>
</dbReference>
<dbReference type="Proteomes" id="UP000518887">
    <property type="component" value="Unassembled WGS sequence"/>
</dbReference>
<evidence type="ECO:0000256" key="4">
    <source>
        <dbReference type="ARBA" id="ARBA00022692"/>
    </source>
</evidence>
<feature type="transmembrane region" description="Helical" evidence="9">
    <location>
        <begin position="500"/>
        <end position="519"/>
    </location>
</feature>
<dbReference type="PANTHER" id="PTHR11629:SF63">
    <property type="entry name" value="V-TYPE PROTON ATPASE SUBUNIT A"/>
    <property type="match status" value="1"/>
</dbReference>
<feature type="transmembrane region" description="Helical" evidence="9">
    <location>
        <begin position="585"/>
        <end position="606"/>
    </location>
</feature>
<comment type="similarity">
    <text evidence="2">Belongs to the V-ATPase 116 kDa subunit family.</text>
</comment>
<reference evidence="10 11" key="1">
    <citation type="submission" date="2020-08" db="EMBL/GenBank/DDBJ databases">
        <title>Genomic Encyclopedia of Type Strains, Phase IV (KMG-IV): sequencing the most valuable type-strain genomes for metagenomic binning, comparative biology and taxonomic classification.</title>
        <authorList>
            <person name="Goeker M."/>
        </authorList>
    </citation>
    <scope>NUCLEOTIDE SEQUENCE [LARGE SCALE GENOMIC DNA]</scope>
    <source>
        <strain evidence="10 11">DSM 103462</strain>
    </source>
</reference>
<dbReference type="GO" id="GO:0016471">
    <property type="term" value="C:vacuolar proton-transporting V-type ATPase complex"/>
    <property type="evidence" value="ECO:0007669"/>
    <property type="project" value="TreeGrafter"/>
</dbReference>
<keyword evidence="5 9" id="KW-1133">Transmembrane helix</keyword>
<organism evidence="10 11">
    <name type="scientific">Treponema ruminis</name>
    <dbReference type="NCBI Taxonomy" id="744515"/>
    <lineage>
        <taxon>Bacteria</taxon>
        <taxon>Pseudomonadati</taxon>
        <taxon>Spirochaetota</taxon>
        <taxon>Spirochaetia</taxon>
        <taxon>Spirochaetales</taxon>
        <taxon>Treponemataceae</taxon>
        <taxon>Treponema</taxon>
    </lineage>
</organism>
<keyword evidence="11" id="KW-1185">Reference proteome</keyword>
<evidence type="ECO:0000313" key="11">
    <source>
        <dbReference type="Proteomes" id="UP000518887"/>
    </source>
</evidence>
<evidence type="ECO:0000313" key="10">
    <source>
        <dbReference type="EMBL" id="MBB5226426.1"/>
    </source>
</evidence>
<dbReference type="Gene3D" id="1.20.1460.20">
    <property type="match status" value="1"/>
</dbReference>
<dbReference type="AlphaFoldDB" id="A0A7W8LMD8"/>
<dbReference type="Gene3D" id="3.30.70.2170">
    <property type="match status" value="1"/>
</dbReference>
<keyword evidence="6" id="KW-0406">Ion transport</keyword>
<proteinExistence type="inferred from homology"/>
<feature type="transmembrane region" description="Helical" evidence="9">
    <location>
        <begin position="398"/>
        <end position="417"/>
    </location>
</feature>
<dbReference type="PANTHER" id="PTHR11629">
    <property type="entry name" value="VACUOLAR PROTON ATPASES"/>
    <property type="match status" value="1"/>
</dbReference>
<evidence type="ECO:0000256" key="5">
    <source>
        <dbReference type="ARBA" id="ARBA00022989"/>
    </source>
</evidence>
<feature type="transmembrane region" description="Helical" evidence="9">
    <location>
        <begin position="460"/>
        <end position="480"/>
    </location>
</feature>
<keyword evidence="4 9" id="KW-0812">Transmembrane</keyword>
<feature type="transmembrane region" description="Helical" evidence="9">
    <location>
        <begin position="356"/>
        <end position="386"/>
    </location>
</feature>
<keyword evidence="7 9" id="KW-0472">Membrane</keyword>
<evidence type="ECO:0000256" key="7">
    <source>
        <dbReference type="ARBA" id="ARBA00023136"/>
    </source>
</evidence>
<evidence type="ECO:0000256" key="3">
    <source>
        <dbReference type="ARBA" id="ARBA00022448"/>
    </source>
</evidence>
<dbReference type="EMBL" id="JACHFQ010000005">
    <property type="protein sequence ID" value="MBB5226426.1"/>
    <property type="molecule type" value="Genomic_DNA"/>
</dbReference>
<comment type="caution">
    <text evidence="10">The sequence shown here is derived from an EMBL/GenBank/DDBJ whole genome shotgun (WGS) entry which is preliminary data.</text>
</comment>
<gene>
    <name evidence="10" type="ORF">HNP76_001799</name>
</gene>
<dbReference type="Pfam" id="PF01496">
    <property type="entry name" value="V_ATPase_I"/>
    <property type="match status" value="2"/>
</dbReference>
<evidence type="ECO:0000256" key="1">
    <source>
        <dbReference type="ARBA" id="ARBA00004141"/>
    </source>
</evidence>
<dbReference type="Gene3D" id="3.30.70.2750">
    <property type="match status" value="1"/>
</dbReference>
<evidence type="ECO:0000256" key="6">
    <source>
        <dbReference type="ARBA" id="ARBA00023065"/>
    </source>
</evidence>
<name>A0A7W8LMD8_9SPIR</name>
<sequence length="663" mass="73257">MARTTPMNLVELMIMKNDIRPVLEFLGKKGNFQFQNHKSDSSKVSDASRSGEAKNPERDLFVRLQDARSFLNVEDIDAALIASSKQAGENEITLAEKFLSNVEELKKRQVVASDELKRVKESKEEAESFKNLKVPFSELDHLSFLSLKIGKIDPEKFDEIDAAVGNRAIIVPLGDDKSKIMAASSKKARFSLDTELKKFGFVPFEIPSDFKGVPDEVLAGLESKLADSQKAVEYIEEEKRNLAQTHAESLRTLLASFAIAAQIVDVQNNLESTSLVYRITGWIPSDSCHSMMKEMDKLTEGRIAIRVYNPFEVPSVINGTEQVPVRLKHGKLVGAFERMIFSYGSPVYGAIDPTPFVALFFTILFGIMFGDAGQGFIFLLMGLLMGFKVIKVGGWNKFAPIFMAIGTSSMIMGLLTGEFFGNEEVLRPLSLAITGLFGEPHAPILHLMPDGSAHSIKTMFMFFGATVGVGFIINSVGLVLNIINNIILHKVPKALFGKNGLSGAVFFWYVVVMVIRIVLSGHSVDLTDGIVIGVTLFVTMFSEPIHRIMEHEKPVLENGLFAAVIEGVVELLETLISYMSNSISFIRVGAFGLAHAVLGFIILTLSEMAGPAYLGVMLVGNAIVVVLEGMIVAIQVIRLQYYEFFSKFFNETGREFKPFSFDY</sequence>